<dbReference type="Pfam" id="PF00583">
    <property type="entry name" value="Acetyltransf_1"/>
    <property type="match status" value="1"/>
</dbReference>
<organism evidence="2 3">
    <name type="scientific">Pedobacter riviphilus</name>
    <dbReference type="NCBI Taxonomy" id="2766984"/>
    <lineage>
        <taxon>Bacteria</taxon>
        <taxon>Pseudomonadati</taxon>
        <taxon>Bacteroidota</taxon>
        <taxon>Sphingobacteriia</taxon>
        <taxon>Sphingobacteriales</taxon>
        <taxon>Sphingobacteriaceae</taxon>
        <taxon>Pedobacter</taxon>
    </lineage>
</organism>
<dbReference type="Proteomes" id="UP000516439">
    <property type="component" value="Chromosome"/>
</dbReference>
<dbReference type="InterPro" id="IPR016181">
    <property type="entry name" value="Acyl_CoA_acyltransferase"/>
</dbReference>
<proteinExistence type="predicted"/>
<dbReference type="CDD" id="cd04301">
    <property type="entry name" value="NAT_SF"/>
    <property type="match status" value="1"/>
</dbReference>
<protein>
    <submittedName>
        <fullName evidence="2">GNAT family N-acetyltransferase</fullName>
    </submittedName>
</protein>
<evidence type="ECO:0000313" key="2">
    <source>
        <dbReference type="EMBL" id="QNR86406.1"/>
    </source>
</evidence>
<reference evidence="2 3" key="1">
    <citation type="submission" date="2020-09" db="EMBL/GenBank/DDBJ databases">
        <title>Pedobacter sp. SW-16 isolated from soil near Yeocheon.</title>
        <authorList>
            <person name="Im H.S."/>
            <person name="Joung Y."/>
            <person name="Lee S.-S."/>
        </authorList>
    </citation>
    <scope>NUCLEOTIDE SEQUENCE [LARGE SCALE GENOMIC DNA]</scope>
    <source>
        <strain evidence="2 3">SW-16</strain>
    </source>
</reference>
<accession>A0ABX6TMH7</accession>
<name>A0ABX6TMH7_9SPHI</name>
<evidence type="ECO:0000313" key="3">
    <source>
        <dbReference type="Proteomes" id="UP000516439"/>
    </source>
</evidence>
<gene>
    <name evidence="2" type="ORF">H9N25_08450</name>
</gene>
<dbReference type="EMBL" id="CP061171">
    <property type="protein sequence ID" value="QNR86406.1"/>
    <property type="molecule type" value="Genomic_DNA"/>
</dbReference>
<sequence>MILIRKIENDELYKIKEIDRSEEIFEMYKHSGVDLKLISHAENVSGFDELELTEIITWQLKLAKRGGLVVGAFDEAKIVGVASVEKQKRGAQQNYCKMDILYIDNQYKRHGIGSQLLAACKKEAKKFGAEKLYISATPTKNTVDFYLRRGARLVVELDQVLFAKEPEDIHLELDI</sequence>
<dbReference type="SUPFAM" id="SSF55729">
    <property type="entry name" value="Acyl-CoA N-acyltransferases (Nat)"/>
    <property type="match status" value="1"/>
</dbReference>
<feature type="domain" description="N-acetyltransferase" evidence="1">
    <location>
        <begin position="2"/>
        <end position="175"/>
    </location>
</feature>
<dbReference type="PROSITE" id="PS51186">
    <property type="entry name" value="GNAT"/>
    <property type="match status" value="1"/>
</dbReference>
<evidence type="ECO:0000259" key="1">
    <source>
        <dbReference type="PROSITE" id="PS51186"/>
    </source>
</evidence>
<dbReference type="InterPro" id="IPR000182">
    <property type="entry name" value="GNAT_dom"/>
</dbReference>
<keyword evidence="3" id="KW-1185">Reference proteome</keyword>
<dbReference type="Gene3D" id="3.40.630.30">
    <property type="match status" value="1"/>
</dbReference>
<dbReference type="RefSeq" id="WP_190328587.1">
    <property type="nucleotide sequence ID" value="NZ_CP061171.1"/>
</dbReference>